<comment type="similarity">
    <text evidence="2">In the C-terminal section; belongs to the MoeA family.</text>
</comment>
<dbReference type="EMBL" id="JANBPY010001095">
    <property type="protein sequence ID" value="KAJ1961648.1"/>
    <property type="molecule type" value="Genomic_DNA"/>
</dbReference>
<dbReference type="Gene3D" id="2.170.190.11">
    <property type="entry name" value="Molybdopterin biosynthesis moea protein, domain 3"/>
    <property type="match status" value="1"/>
</dbReference>
<dbReference type="CDD" id="cd00886">
    <property type="entry name" value="MogA_MoaB"/>
    <property type="match status" value="1"/>
</dbReference>
<accession>A0A9W8AU59</accession>
<dbReference type="InterPro" id="IPR038987">
    <property type="entry name" value="MoeA-like"/>
</dbReference>
<evidence type="ECO:0000259" key="6">
    <source>
        <dbReference type="SMART" id="SM00852"/>
    </source>
</evidence>
<dbReference type="Gene3D" id="3.40.980.10">
    <property type="entry name" value="MoaB/Mog-like domain"/>
    <property type="match status" value="2"/>
</dbReference>
<dbReference type="Proteomes" id="UP001150925">
    <property type="component" value="Unassembled WGS sequence"/>
</dbReference>
<gene>
    <name evidence="7" type="ORF">IWQ62_003795</name>
</gene>
<dbReference type="GO" id="GO:0005524">
    <property type="term" value="F:ATP binding"/>
    <property type="evidence" value="ECO:0007669"/>
    <property type="project" value="UniProtKB-UniRule"/>
</dbReference>
<dbReference type="SUPFAM" id="SSF53218">
    <property type="entry name" value="Molybdenum cofactor biosynthesis proteins"/>
    <property type="match status" value="2"/>
</dbReference>
<dbReference type="GO" id="GO:0006777">
    <property type="term" value="P:Mo-molybdopterin cofactor biosynthetic process"/>
    <property type="evidence" value="ECO:0007669"/>
    <property type="project" value="UniProtKB-UniRule"/>
</dbReference>
<dbReference type="FunFam" id="3.40.980.10:FF:000001">
    <property type="entry name" value="Molybdopterin molybdenumtransferase"/>
    <property type="match status" value="1"/>
</dbReference>
<evidence type="ECO:0000256" key="3">
    <source>
        <dbReference type="ARBA" id="ARBA00023150"/>
    </source>
</evidence>
<dbReference type="GO" id="GO:0005829">
    <property type="term" value="C:cytosol"/>
    <property type="evidence" value="ECO:0007669"/>
    <property type="project" value="TreeGrafter"/>
</dbReference>
<evidence type="ECO:0000256" key="1">
    <source>
        <dbReference type="ARBA" id="ARBA00005046"/>
    </source>
</evidence>
<feature type="compositionally biased region" description="Basic and acidic residues" evidence="5">
    <location>
        <begin position="196"/>
        <end position="216"/>
    </location>
</feature>
<dbReference type="InterPro" id="IPR036425">
    <property type="entry name" value="MoaB/Mog-like_dom_sf"/>
</dbReference>
<dbReference type="GO" id="GO:0061598">
    <property type="term" value="F:molybdopterin adenylyltransferase activity"/>
    <property type="evidence" value="ECO:0007669"/>
    <property type="project" value="UniProtKB-UniRule"/>
</dbReference>
<evidence type="ECO:0000313" key="7">
    <source>
        <dbReference type="EMBL" id="KAJ1961648.1"/>
    </source>
</evidence>
<dbReference type="InterPro" id="IPR001453">
    <property type="entry name" value="MoaB/Mog_dom"/>
</dbReference>
<keyword evidence="4" id="KW-0479">Metal-binding</keyword>
<proteinExistence type="inferred from homology"/>
<keyword evidence="4" id="KW-0460">Magnesium</keyword>
<evidence type="ECO:0000256" key="5">
    <source>
        <dbReference type="SAM" id="MobiDB-lite"/>
    </source>
</evidence>
<comment type="catalytic activity">
    <reaction evidence="4">
        <text>adenylyl-molybdopterin + molybdate = Mo-molybdopterin + AMP + H(+)</text>
        <dbReference type="Rhea" id="RHEA:35047"/>
        <dbReference type="ChEBI" id="CHEBI:15378"/>
        <dbReference type="ChEBI" id="CHEBI:36264"/>
        <dbReference type="ChEBI" id="CHEBI:62727"/>
        <dbReference type="ChEBI" id="CHEBI:71302"/>
        <dbReference type="ChEBI" id="CHEBI:456215"/>
    </reaction>
</comment>
<dbReference type="Pfam" id="PF00994">
    <property type="entry name" value="MoCF_biosynth"/>
    <property type="match status" value="2"/>
</dbReference>
<dbReference type="Gene3D" id="3.90.105.10">
    <property type="entry name" value="Molybdopterin biosynthesis moea protein, domain 2"/>
    <property type="match status" value="1"/>
</dbReference>
<dbReference type="FunFam" id="2.170.190.11:FF:000001">
    <property type="entry name" value="Molybdopterin molybdenumtransferase"/>
    <property type="match status" value="1"/>
</dbReference>
<dbReference type="InterPro" id="IPR008284">
    <property type="entry name" value="MoCF_biosynth_CS"/>
</dbReference>
<dbReference type="CDD" id="cd00887">
    <property type="entry name" value="MoeA"/>
    <property type="match status" value="1"/>
</dbReference>
<organism evidence="7 8">
    <name type="scientific">Dispira parvispora</name>
    <dbReference type="NCBI Taxonomy" id="1520584"/>
    <lineage>
        <taxon>Eukaryota</taxon>
        <taxon>Fungi</taxon>
        <taxon>Fungi incertae sedis</taxon>
        <taxon>Zoopagomycota</taxon>
        <taxon>Kickxellomycotina</taxon>
        <taxon>Dimargaritomycetes</taxon>
        <taxon>Dimargaritales</taxon>
        <taxon>Dimargaritaceae</taxon>
        <taxon>Dispira</taxon>
    </lineage>
</organism>
<name>A0A9W8AU59_9FUNG</name>
<comment type="function">
    <text evidence="4">Catalyzes two steps in the biosynthesis of the molybdenum cofactor. In the first step, molybdopterin is adenylated. Subsequently, molybdate is inserted into adenylated molybdopterin and AMP is released.</text>
</comment>
<keyword evidence="3 4" id="KW-0501">Molybdenum cofactor biosynthesis</keyword>
<comment type="cofactor">
    <cofactor evidence="4">
        <name>Mg(2+)</name>
        <dbReference type="ChEBI" id="CHEBI:18420"/>
    </cofactor>
</comment>
<keyword evidence="8" id="KW-1185">Reference proteome</keyword>
<dbReference type="SMART" id="SM00852">
    <property type="entry name" value="MoCF_biosynth"/>
    <property type="match status" value="2"/>
</dbReference>
<protein>
    <recommendedName>
        <fullName evidence="6">MoaB/Mog domain-containing protein</fullName>
    </recommendedName>
</protein>
<keyword evidence="4" id="KW-0808">Transferase</keyword>
<comment type="caution">
    <text evidence="7">The sequence shown here is derived from an EMBL/GenBank/DDBJ whole genome shotgun (WGS) entry which is preliminary data.</text>
</comment>
<dbReference type="Gene3D" id="2.40.340.10">
    <property type="entry name" value="MoeA, C-terminal, domain IV"/>
    <property type="match status" value="1"/>
</dbReference>
<dbReference type="NCBIfam" id="TIGR00177">
    <property type="entry name" value="molyb_syn"/>
    <property type="match status" value="1"/>
</dbReference>
<keyword evidence="4" id="KW-0500">Molybdenum</keyword>
<dbReference type="PROSITE" id="PS01078">
    <property type="entry name" value="MOCF_BIOSYNTHESIS_1"/>
    <property type="match status" value="1"/>
</dbReference>
<evidence type="ECO:0000256" key="2">
    <source>
        <dbReference type="ARBA" id="ARBA00008339"/>
    </source>
</evidence>
<comment type="catalytic activity">
    <reaction evidence="4">
        <text>molybdopterin + ATP + H(+) = adenylyl-molybdopterin + diphosphate</text>
        <dbReference type="Rhea" id="RHEA:31331"/>
        <dbReference type="ChEBI" id="CHEBI:15378"/>
        <dbReference type="ChEBI" id="CHEBI:30616"/>
        <dbReference type="ChEBI" id="CHEBI:33019"/>
        <dbReference type="ChEBI" id="CHEBI:58698"/>
        <dbReference type="ChEBI" id="CHEBI:62727"/>
    </reaction>
</comment>
<evidence type="ECO:0000313" key="8">
    <source>
        <dbReference type="Proteomes" id="UP001150925"/>
    </source>
</evidence>
<dbReference type="GO" id="GO:0061599">
    <property type="term" value="F:molybdopterin molybdotransferase activity"/>
    <property type="evidence" value="ECO:0007669"/>
    <property type="project" value="UniProtKB-UniRule"/>
</dbReference>
<sequence>MNSYKVGILVVSDSVSRGRSTDQSVGELTKLLKTDAPDSVWRLSTSQVVPDEKEAIQRVIANWTYAEDPTNPLDLILTTGGTGLSPRDVTPEAVAPLLHKPCPGFTTAMLNASLAITPMATLSRPVSGIRSRSLIITLPGKPKAAVENLNAVLTSIPHALDLLRGHDSRQLHRQLDSPAPFRALGHTCRHGHHHDRSSETSNKDDNHHDLPLPLRPRESPYPMIPVQAAKQLISQHLPQLSTEKIPVNADLVGRVIAQNLTAPVPVPAYRASIVDGYAVHTKDGPGTYPLTTVPSVAGSLVNATPHLEPGHIMRISTGAPVPHGADAVVMVEYTSLVTSTADHHEETTVRIDYTSQPGENIREVGSDIPVGHPVLSSGQVISSLGAELGLLGSLGITQVSVYRQPVVGVFSTGCELITTSADTTGPLPPGKIHDSNRPALIAVLQNHGFKVVDLGIVSDERRDLVQFFQTHTQVSSPVDVLVSTGGVSMGEKDLLKSVLTDDLRATIHFGRVFMKPGKPTVFSTLETGSSADDDHDCRRRVIFSLPGNPVSALVTCHLFVIPALRRMAHLPNPEFPTVMAKLQHSITLDTRPEYHRAIVLSYTDHDQNSSTPGLTVSHPAPLLAYSATADQRSSRLLSFVHCNGLLVLPAKSNEQAVLQPGCDIQVILLESLVDAGHHFTTG</sequence>
<dbReference type="PANTHER" id="PTHR10192">
    <property type="entry name" value="MOLYBDOPTERIN BIOSYNTHESIS PROTEIN"/>
    <property type="match status" value="1"/>
</dbReference>
<dbReference type="InterPro" id="IPR036688">
    <property type="entry name" value="MoeA_C_domain_IV_sf"/>
</dbReference>
<comment type="similarity">
    <text evidence="4">Belongs to the MoeA family.</text>
</comment>
<feature type="domain" description="MoaB/Mog" evidence="6">
    <location>
        <begin position="408"/>
        <end position="566"/>
    </location>
</feature>
<comment type="pathway">
    <text evidence="1 4">Cofactor biosynthesis; molybdopterin biosynthesis.</text>
</comment>
<dbReference type="GO" id="GO:0046872">
    <property type="term" value="F:metal ion binding"/>
    <property type="evidence" value="ECO:0007669"/>
    <property type="project" value="UniProtKB-UniRule"/>
</dbReference>
<dbReference type="SUPFAM" id="SSF63867">
    <property type="entry name" value="MoeA C-terminal domain-like"/>
    <property type="match status" value="1"/>
</dbReference>
<dbReference type="PANTHER" id="PTHR10192:SF5">
    <property type="entry name" value="GEPHYRIN"/>
    <property type="match status" value="1"/>
</dbReference>
<dbReference type="InterPro" id="IPR036135">
    <property type="entry name" value="MoeA_linker/N_sf"/>
</dbReference>
<feature type="region of interest" description="Disordered" evidence="5">
    <location>
        <begin position="182"/>
        <end position="216"/>
    </location>
</feature>
<feature type="domain" description="MoaB/Mog" evidence="6">
    <location>
        <begin position="7"/>
        <end position="159"/>
    </location>
</feature>
<evidence type="ECO:0000256" key="4">
    <source>
        <dbReference type="RuleBase" id="RU365090"/>
    </source>
</evidence>
<dbReference type="InterPro" id="IPR005110">
    <property type="entry name" value="MoeA_linker/N"/>
</dbReference>
<dbReference type="SUPFAM" id="SSF63882">
    <property type="entry name" value="MoeA N-terminal region -like"/>
    <property type="match status" value="1"/>
</dbReference>
<reference evidence="7" key="1">
    <citation type="submission" date="2022-07" db="EMBL/GenBank/DDBJ databases">
        <title>Phylogenomic reconstructions and comparative analyses of Kickxellomycotina fungi.</title>
        <authorList>
            <person name="Reynolds N.K."/>
            <person name="Stajich J.E."/>
            <person name="Barry K."/>
            <person name="Grigoriev I.V."/>
            <person name="Crous P."/>
            <person name="Smith M.E."/>
        </authorList>
    </citation>
    <scope>NUCLEOTIDE SEQUENCE</scope>
    <source>
        <strain evidence="7">RSA 1196</strain>
    </source>
</reference>
<dbReference type="OrthoDB" id="4349954at2759"/>
<dbReference type="Pfam" id="PF03453">
    <property type="entry name" value="MoeA_N"/>
    <property type="match status" value="1"/>
</dbReference>
<dbReference type="AlphaFoldDB" id="A0A9W8AU59"/>